<keyword evidence="1" id="KW-0732">Signal</keyword>
<evidence type="ECO:0000256" key="1">
    <source>
        <dbReference type="SAM" id="SignalP"/>
    </source>
</evidence>
<dbReference type="AlphaFoldDB" id="A0A4Q2JEI7"/>
<dbReference type="Proteomes" id="UP000292881">
    <property type="component" value="Unassembled WGS sequence"/>
</dbReference>
<dbReference type="OrthoDB" id="3788955at2"/>
<evidence type="ECO:0000313" key="2">
    <source>
        <dbReference type="EMBL" id="RXZ46161.1"/>
    </source>
</evidence>
<proteinExistence type="predicted"/>
<reference evidence="2 3" key="1">
    <citation type="submission" date="2019-01" db="EMBL/GenBank/DDBJ databases">
        <authorList>
            <person name="Li J."/>
        </authorList>
    </citation>
    <scope>NUCLEOTIDE SEQUENCE [LARGE SCALE GENOMIC DNA]</scope>
    <source>
        <strain evidence="2 3">CGMCC 4.7180</strain>
    </source>
</reference>
<accession>A0A4Q2JEI7</accession>
<evidence type="ECO:0000313" key="3">
    <source>
        <dbReference type="Proteomes" id="UP000292881"/>
    </source>
</evidence>
<feature type="chain" id="PRO_5038379371" evidence="1">
    <location>
        <begin position="28"/>
        <end position="193"/>
    </location>
</feature>
<protein>
    <submittedName>
        <fullName evidence="2">Uncharacterized protein</fullName>
    </submittedName>
</protein>
<name>A0A4Q2JEI7_9MICO</name>
<sequence>MSASSKLHRRGLIAAAAAAALAASVLAAPSAMARPLENIRVVEEDSFTDDDFCGAGITVEVEFISEIHILFNSRKPGTAPYFLANTELTGTYTGPGGTVTELSKTVDKDLAITDNGDGTMTILVLATGSANVFDESGKAIARNPGQVRYELLIDYGDDIADPSDDEFLAFLGVVKGSTGRTDDFCEAVLPAVS</sequence>
<gene>
    <name evidence="2" type="ORF">ESO86_11360</name>
</gene>
<feature type="signal peptide" evidence="1">
    <location>
        <begin position="1"/>
        <end position="27"/>
    </location>
</feature>
<comment type="caution">
    <text evidence="2">The sequence shown here is derived from an EMBL/GenBank/DDBJ whole genome shotgun (WGS) entry which is preliminary data.</text>
</comment>
<dbReference type="PROSITE" id="PS51318">
    <property type="entry name" value="TAT"/>
    <property type="match status" value="1"/>
</dbReference>
<dbReference type="RefSeq" id="WP_129235079.1">
    <property type="nucleotide sequence ID" value="NZ_SDPL01000227.1"/>
</dbReference>
<organism evidence="2 3">
    <name type="scientific">Agromyces binzhouensis</name>
    <dbReference type="NCBI Taxonomy" id="1817495"/>
    <lineage>
        <taxon>Bacteria</taxon>
        <taxon>Bacillati</taxon>
        <taxon>Actinomycetota</taxon>
        <taxon>Actinomycetes</taxon>
        <taxon>Micrococcales</taxon>
        <taxon>Microbacteriaceae</taxon>
        <taxon>Agromyces</taxon>
    </lineage>
</organism>
<keyword evidence="3" id="KW-1185">Reference proteome</keyword>
<dbReference type="InterPro" id="IPR006311">
    <property type="entry name" value="TAT_signal"/>
</dbReference>
<dbReference type="EMBL" id="SDPL01000227">
    <property type="protein sequence ID" value="RXZ46161.1"/>
    <property type="molecule type" value="Genomic_DNA"/>
</dbReference>